<dbReference type="EMBL" id="JAAABJ010000290">
    <property type="protein sequence ID" value="NAW50383.1"/>
    <property type="molecule type" value="Genomic_DNA"/>
</dbReference>
<proteinExistence type="predicted"/>
<name>A0A845PTJ8_9FLAO</name>
<gene>
    <name evidence="1" type="ORF">GNY06_02910</name>
</gene>
<evidence type="ECO:0000313" key="2">
    <source>
        <dbReference type="Proteomes" id="UP000553459"/>
    </source>
</evidence>
<sequence>MTRKRIMEKELEKLKEEILERVRKAETFRIRYERACEANNVEDLLTIIKNNFNYCCIHGIIDAPLIKKYEKLFNASKIYANVDVSEGYLLASGSSIVQASGDAIVMAWDNSTVIAYDNSSVQSRDNATVKAYHNSTVEAYDYVTVEASGNATVRAFNYATVEASGYAYVTSNDIIPKVVLQGNAIYRVLETNKVYYASETIKFEKWKN</sequence>
<organism evidence="1 2">
    <name type="scientific">Elizabethkingia argenteiflava</name>
    <dbReference type="NCBI Taxonomy" id="2681556"/>
    <lineage>
        <taxon>Bacteria</taxon>
        <taxon>Pseudomonadati</taxon>
        <taxon>Bacteroidota</taxon>
        <taxon>Flavobacteriia</taxon>
        <taxon>Flavobacteriales</taxon>
        <taxon>Weeksellaceae</taxon>
        <taxon>Elizabethkingia</taxon>
    </lineage>
</organism>
<comment type="caution">
    <text evidence="1">The sequence shown here is derived from an EMBL/GenBank/DDBJ whole genome shotgun (WGS) entry which is preliminary data.</text>
</comment>
<protein>
    <submittedName>
        <fullName evidence="1">Uncharacterized protein</fullName>
    </submittedName>
</protein>
<reference evidence="1 2" key="1">
    <citation type="submission" date="2019-11" db="EMBL/GenBank/DDBJ databases">
        <title>Characterization of Elizabethkingia argenteiflava sp. nov., isolated from inner surface of Soybean Pods.</title>
        <authorList>
            <person name="Mo S."/>
        </authorList>
    </citation>
    <scope>NUCLEOTIDE SEQUENCE [LARGE SCALE GENOMIC DNA]</scope>
    <source>
        <strain evidence="1 2">YB22</strain>
    </source>
</reference>
<evidence type="ECO:0000313" key="1">
    <source>
        <dbReference type="EMBL" id="NAW50383.1"/>
    </source>
</evidence>
<dbReference type="RefSeq" id="WP_166518730.1">
    <property type="nucleotide sequence ID" value="NZ_JAAABJ010000290.1"/>
</dbReference>
<accession>A0A845PTJ8</accession>
<dbReference type="AlphaFoldDB" id="A0A845PTJ8"/>
<keyword evidence="2" id="KW-1185">Reference proteome</keyword>
<dbReference type="Proteomes" id="UP000553459">
    <property type="component" value="Unassembled WGS sequence"/>
</dbReference>